<dbReference type="SUPFAM" id="SSF54913">
    <property type="entry name" value="GlnB-like"/>
    <property type="match status" value="1"/>
</dbReference>
<evidence type="ECO:0000313" key="2">
    <source>
        <dbReference type="EMBL" id="TCU87112.1"/>
    </source>
</evidence>
<dbReference type="OrthoDB" id="330665at2"/>
<organism evidence="1 3">
    <name type="scientific">Iodobacter fluviatilis</name>
    <dbReference type="NCBI Taxonomy" id="537"/>
    <lineage>
        <taxon>Bacteria</taxon>
        <taxon>Pseudomonadati</taxon>
        <taxon>Pseudomonadota</taxon>
        <taxon>Betaproteobacteria</taxon>
        <taxon>Neisseriales</taxon>
        <taxon>Chitinibacteraceae</taxon>
        <taxon>Iodobacter</taxon>
    </lineage>
</organism>
<dbReference type="Proteomes" id="UP000295794">
    <property type="component" value="Unassembled WGS sequence"/>
</dbReference>
<dbReference type="Proteomes" id="UP000255108">
    <property type="component" value="Unassembled WGS sequence"/>
</dbReference>
<gene>
    <name evidence="2" type="ORF">EV682_105237</name>
    <name evidence="1" type="ORF">NCTC11159_01508</name>
</gene>
<dbReference type="InterPro" id="IPR002187">
    <property type="entry name" value="N-reg_PII"/>
</dbReference>
<protein>
    <submittedName>
        <fullName evidence="1">Membrane-associated protein slr1513</fullName>
    </submittedName>
</protein>
<dbReference type="EMBL" id="SMBT01000005">
    <property type="protein sequence ID" value="TCU87112.1"/>
    <property type="molecule type" value="Genomic_DNA"/>
</dbReference>
<keyword evidence="4" id="KW-1185">Reference proteome</keyword>
<reference evidence="2 4" key="2">
    <citation type="submission" date="2019-03" db="EMBL/GenBank/DDBJ databases">
        <title>Genomic Encyclopedia of Type Strains, Phase IV (KMG-IV): sequencing the most valuable type-strain genomes for metagenomic binning, comparative biology and taxonomic classification.</title>
        <authorList>
            <person name="Goeker M."/>
        </authorList>
    </citation>
    <scope>NUCLEOTIDE SEQUENCE [LARGE SCALE GENOMIC DNA]</scope>
    <source>
        <strain evidence="2 4">DSM 3764</strain>
    </source>
</reference>
<dbReference type="EMBL" id="UGHR01000001">
    <property type="protein sequence ID" value="STQ90444.1"/>
    <property type="molecule type" value="Genomic_DNA"/>
</dbReference>
<dbReference type="GO" id="GO:0030234">
    <property type="term" value="F:enzyme regulator activity"/>
    <property type="evidence" value="ECO:0007669"/>
    <property type="project" value="InterPro"/>
</dbReference>
<evidence type="ECO:0000313" key="3">
    <source>
        <dbReference type="Proteomes" id="UP000255108"/>
    </source>
</evidence>
<accession>A0A377Q5C8</accession>
<evidence type="ECO:0000313" key="4">
    <source>
        <dbReference type="Proteomes" id="UP000295794"/>
    </source>
</evidence>
<dbReference type="AlphaFoldDB" id="A0A377Q5C8"/>
<sequence>MSLHTQTRTLLTVITEAAIEQVLVRDLDRLGVHGYTISDARGRGSHGVREGAWTKSANIRIEMISPRAIAESTLLHLQTHYFANYAMVAFLQDVEVLRSDKFE</sequence>
<evidence type="ECO:0000313" key="1">
    <source>
        <dbReference type="EMBL" id="STQ90444.1"/>
    </source>
</evidence>
<proteinExistence type="predicted"/>
<dbReference type="RefSeq" id="WP_115226764.1">
    <property type="nucleotide sequence ID" value="NZ_CAWOLO010000005.1"/>
</dbReference>
<reference evidence="1 3" key="1">
    <citation type="submission" date="2018-06" db="EMBL/GenBank/DDBJ databases">
        <authorList>
            <consortium name="Pathogen Informatics"/>
            <person name="Doyle S."/>
        </authorList>
    </citation>
    <scope>NUCLEOTIDE SEQUENCE [LARGE SCALE GENOMIC DNA]</scope>
    <source>
        <strain evidence="1 3">NCTC11159</strain>
    </source>
</reference>
<dbReference type="GO" id="GO:0006808">
    <property type="term" value="P:regulation of nitrogen utilization"/>
    <property type="evidence" value="ECO:0007669"/>
    <property type="project" value="InterPro"/>
</dbReference>
<dbReference type="InterPro" id="IPR011322">
    <property type="entry name" value="N-reg_PII-like_a/b"/>
</dbReference>
<dbReference type="Gene3D" id="3.30.70.120">
    <property type="match status" value="1"/>
</dbReference>
<dbReference type="Pfam" id="PF00543">
    <property type="entry name" value="P-II"/>
    <property type="match status" value="1"/>
</dbReference>
<dbReference type="InterPro" id="IPR015867">
    <property type="entry name" value="N-reg_PII/ATP_PRibTrfase_C"/>
</dbReference>
<name>A0A377Q5C8_9NEIS</name>